<evidence type="ECO:0000313" key="5">
    <source>
        <dbReference type="Proteomes" id="UP001326715"/>
    </source>
</evidence>
<sequence length="152" mass="18169">MKYLFIIFFLFCTMTTVGQAVFPAGFKLIKGDNLSGEDDMYTNVKDVFRIHTYWRSYEGDYIWNDEKYRKFMSESVGYPMYRTKDSLLWGTGKLDGFYSYTVVDWSGEIFELYSKENDADFATYSKWLISSIREYRKKGKKFMFARRLHMVS</sequence>
<protein>
    <submittedName>
        <fullName evidence="2">Uncharacterized protein</fullName>
    </submittedName>
</protein>
<dbReference type="EMBL" id="FPIZ01000027">
    <property type="protein sequence ID" value="SFW85889.1"/>
    <property type="molecule type" value="Genomic_DNA"/>
</dbReference>
<reference evidence="3 5" key="2">
    <citation type="submission" date="2023-11" db="EMBL/GenBank/DDBJ databases">
        <title>MicrobeMod: A computational toolkit for identifying prokaryotic methylation and restriction-modification with nanopore sequencing.</title>
        <authorList>
            <person name="Crits-Christoph A."/>
            <person name="Kang S.C."/>
            <person name="Lee H."/>
            <person name="Ostrov N."/>
        </authorList>
    </citation>
    <scope>NUCLEOTIDE SEQUENCE [LARGE SCALE GENOMIC DNA]</scope>
    <source>
        <strain evidence="3 5">ATCC 23090</strain>
    </source>
</reference>
<feature type="signal peptide" evidence="1">
    <location>
        <begin position="1"/>
        <end position="20"/>
    </location>
</feature>
<dbReference type="OrthoDB" id="667168at2"/>
<dbReference type="RefSeq" id="WP_143150927.1">
    <property type="nucleotide sequence ID" value="NZ_CP139972.1"/>
</dbReference>
<feature type="chain" id="PRO_5009668158" evidence="1">
    <location>
        <begin position="21"/>
        <end position="152"/>
    </location>
</feature>
<evidence type="ECO:0000313" key="3">
    <source>
        <dbReference type="EMBL" id="WQG87832.1"/>
    </source>
</evidence>
<dbReference type="EMBL" id="CP140154">
    <property type="protein sequence ID" value="WQG87832.1"/>
    <property type="molecule type" value="Genomic_DNA"/>
</dbReference>
<keyword evidence="1" id="KW-0732">Signal</keyword>
<dbReference type="AlphaFoldDB" id="A0A1K1SNJ9"/>
<keyword evidence="5" id="KW-1185">Reference proteome</keyword>
<reference evidence="2 4" key="1">
    <citation type="submission" date="2016-11" db="EMBL/GenBank/DDBJ databases">
        <authorList>
            <person name="Jaros S."/>
            <person name="Januszkiewicz K."/>
            <person name="Wedrychowicz H."/>
        </authorList>
    </citation>
    <scope>NUCLEOTIDE SEQUENCE [LARGE SCALE GENOMIC DNA]</scope>
    <source>
        <strain evidence="2 4">DSM 784</strain>
    </source>
</reference>
<dbReference type="Proteomes" id="UP000183788">
    <property type="component" value="Unassembled WGS sequence"/>
</dbReference>
<name>A0A1K1SNJ9_9BACT</name>
<evidence type="ECO:0000256" key="1">
    <source>
        <dbReference type="SAM" id="SignalP"/>
    </source>
</evidence>
<dbReference type="Proteomes" id="UP001326715">
    <property type="component" value="Chromosome"/>
</dbReference>
<gene>
    <name evidence="2" type="ORF">SAMN05661012_05811</name>
    <name evidence="3" type="ORF">SR876_23170</name>
</gene>
<evidence type="ECO:0000313" key="2">
    <source>
        <dbReference type="EMBL" id="SFW85889.1"/>
    </source>
</evidence>
<evidence type="ECO:0000313" key="4">
    <source>
        <dbReference type="Proteomes" id="UP000183788"/>
    </source>
</evidence>
<accession>A0A1K1SNJ9</accession>
<proteinExistence type="predicted"/>
<organism evidence="2 4">
    <name type="scientific">Chitinophaga sancti</name>
    <dbReference type="NCBI Taxonomy" id="1004"/>
    <lineage>
        <taxon>Bacteria</taxon>
        <taxon>Pseudomonadati</taxon>
        <taxon>Bacteroidota</taxon>
        <taxon>Chitinophagia</taxon>
        <taxon>Chitinophagales</taxon>
        <taxon>Chitinophagaceae</taxon>
        <taxon>Chitinophaga</taxon>
    </lineage>
</organism>